<evidence type="ECO:0000313" key="2">
    <source>
        <dbReference type="Proteomes" id="UP000198615"/>
    </source>
</evidence>
<dbReference type="RefSeq" id="WP_093154742.1">
    <property type="nucleotide sequence ID" value="NZ_FNBW01000034.1"/>
</dbReference>
<organism evidence="1 2">
    <name type="scientific">Thalassobaculum litoreum DSM 18839</name>
    <dbReference type="NCBI Taxonomy" id="1123362"/>
    <lineage>
        <taxon>Bacteria</taxon>
        <taxon>Pseudomonadati</taxon>
        <taxon>Pseudomonadota</taxon>
        <taxon>Alphaproteobacteria</taxon>
        <taxon>Rhodospirillales</taxon>
        <taxon>Thalassobaculaceae</taxon>
        <taxon>Thalassobaculum</taxon>
    </lineage>
</organism>
<reference evidence="1 2" key="1">
    <citation type="submission" date="2016-10" db="EMBL/GenBank/DDBJ databases">
        <authorList>
            <person name="Varghese N."/>
            <person name="Submissions S."/>
        </authorList>
    </citation>
    <scope>NUCLEOTIDE SEQUENCE [LARGE SCALE GENOMIC DNA]</scope>
    <source>
        <strain evidence="1 2">DSM 18839</strain>
    </source>
</reference>
<dbReference type="AlphaFoldDB" id="A0A8G2BN82"/>
<evidence type="ECO:0000313" key="1">
    <source>
        <dbReference type="EMBL" id="SDG60727.1"/>
    </source>
</evidence>
<gene>
    <name evidence="1" type="ORF">SAMN05660686_05001</name>
</gene>
<name>A0A8G2BN82_9PROT</name>
<dbReference type="Proteomes" id="UP000198615">
    <property type="component" value="Unassembled WGS sequence"/>
</dbReference>
<accession>A0A8G2BN82</accession>
<protein>
    <submittedName>
        <fullName evidence="1">Uncharacterized protein</fullName>
    </submittedName>
</protein>
<keyword evidence="2" id="KW-1185">Reference proteome</keyword>
<dbReference type="EMBL" id="FNBW01000034">
    <property type="protein sequence ID" value="SDG60727.1"/>
    <property type="molecule type" value="Genomic_DNA"/>
</dbReference>
<dbReference type="OrthoDB" id="7363862at2"/>
<proteinExistence type="predicted"/>
<sequence length="171" mass="17938">MTDIQIDIDTSAVDAVIRAWAVMPERAIAVLTAGVTEATLLLERETKERTPRGATGALEASIAAQPAQVSPEAVVGSIGSSQPHALHVELGTRPHMPPIAPLVDWAKAKFGVDPEEAERIAWGVARKIAAKGTEGQHMFASALAANEGQIASIFERHIQGLAAELAEVPGV</sequence>
<comment type="caution">
    <text evidence="1">The sequence shown here is derived from an EMBL/GenBank/DDBJ whole genome shotgun (WGS) entry which is preliminary data.</text>
</comment>